<proteinExistence type="predicted"/>
<dbReference type="InterPro" id="IPR036322">
    <property type="entry name" value="WD40_repeat_dom_sf"/>
</dbReference>
<evidence type="ECO:0000313" key="2">
    <source>
        <dbReference type="EMBL" id="ETO34229.1"/>
    </source>
</evidence>
<dbReference type="SMART" id="SM00320">
    <property type="entry name" value="WD40"/>
    <property type="match status" value="2"/>
</dbReference>
<dbReference type="Proteomes" id="UP000023152">
    <property type="component" value="Unassembled WGS sequence"/>
</dbReference>
<accession>X6P831</accession>
<gene>
    <name evidence="2" type="ORF">RFI_02865</name>
</gene>
<feature type="region of interest" description="Disordered" evidence="1">
    <location>
        <begin position="252"/>
        <end position="356"/>
    </location>
</feature>
<feature type="region of interest" description="Disordered" evidence="1">
    <location>
        <begin position="72"/>
        <end position="108"/>
    </location>
</feature>
<dbReference type="SUPFAM" id="SSF50978">
    <property type="entry name" value="WD40 repeat-like"/>
    <property type="match status" value="1"/>
</dbReference>
<dbReference type="Pfam" id="PF00400">
    <property type="entry name" value="WD40"/>
    <property type="match status" value="2"/>
</dbReference>
<evidence type="ECO:0000256" key="1">
    <source>
        <dbReference type="SAM" id="MobiDB-lite"/>
    </source>
</evidence>
<dbReference type="EMBL" id="ASPP01002752">
    <property type="protein sequence ID" value="ETO34229.1"/>
    <property type="molecule type" value="Genomic_DNA"/>
</dbReference>
<feature type="compositionally biased region" description="Low complexity" evidence="1">
    <location>
        <begin position="252"/>
        <end position="307"/>
    </location>
</feature>
<dbReference type="InterPro" id="IPR001680">
    <property type="entry name" value="WD40_rpt"/>
</dbReference>
<protein>
    <submittedName>
        <fullName evidence="2">Uncharacterized protein</fullName>
    </submittedName>
</protein>
<name>X6P831_RETFI</name>
<feature type="non-terminal residue" evidence="2">
    <location>
        <position position="356"/>
    </location>
</feature>
<feature type="compositionally biased region" description="Basic and acidic residues" evidence="1">
    <location>
        <begin position="335"/>
        <end position="347"/>
    </location>
</feature>
<keyword evidence="3" id="KW-1185">Reference proteome</keyword>
<feature type="compositionally biased region" description="Low complexity" evidence="1">
    <location>
        <begin position="81"/>
        <end position="92"/>
    </location>
</feature>
<comment type="caution">
    <text evidence="2">The sequence shown here is derived from an EMBL/GenBank/DDBJ whole genome shotgun (WGS) entry which is preliminary data.</text>
</comment>
<organism evidence="2 3">
    <name type="scientific">Reticulomyxa filosa</name>
    <dbReference type="NCBI Taxonomy" id="46433"/>
    <lineage>
        <taxon>Eukaryota</taxon>
        <taxon>Sar</taxon>
        <taxon>Rhizaria</taxon>
        <taxon>Retaria</taxon>
        <taxon>Foraminifera</taxon>
        <taxon>Monothalamids</taxon>
        <taxon>Reticulomyxidae</taxon>
        <taxon>Reticulomyxa</taxon>
    </lineage>
</organism>
<evidence type="ECO:0000313" key="3">
    <source>
        <dbReference type="Proteomes" id="UP000023152"/>
    </source>
</evidence>
<dbReference type="AlphaFoldDB" id="X6P831"/>
<dbReference type="Gene3D" id="2.130.10.10">
    <property type="entry name" value="YVTN repeat-like/Quinoprotein amine dehydrogenase"/>
    <property type="match status" value="1"/>
</dbReference>
<dbReference type="InterPro" id="IPR015943">
    <property type="entry name" value="WD40/YVTN_repeat-like_dom_sf"/>
</dbReference>
<feature type="non-terminal residue" evidence="2">
    <location>
        <position position="1"/>
    </location>
</feature>
<reference evidence="2 3" key="1">
    <citation type="journal article" date="2013" name="Curr. Biol.">
        <title>The Genome of the Foraminiferan Reticulomyxa filosa.</title>
        <authorList>
            <person name="Glockner G."/>
            <person name="Hulsmann N."/>
            <person name="Schleicher M."/>
            <person name="Noegel A.A."/>
            <person name="Eichinger L."/>
            <person name="Gallinger C."/>
            <person name="Pawlowski J."/>
            <person name="Sierra R."/>
            <person name="Euteneuer U."/>
            <person name="Pillet L."/>
            <person name="Moustafa A."/>
            <person name="Platzer M."/>
            <person name="Groth M."/>
            <person name="Szafranski K."/>
            <person name="Schliwa M."/>
        </authorList>
    </citation>
    <scope>NUCLEOTIDE SEQUENCE [LARGE SCALE GENOMIC DNA]</scope>
</reference>
<sequence>NNNNNNNGDDKAVVMAVKSTSMKFEMVGSIPMSTSWTTCVAIHPRGYYIAVGGLDKTVDVYDNRDYLRSHSTHLKKKDGSSSRSTTTTTITTPKKDKHSSAFEMNGHIHGNDSAMNETTISSHSSGNGHFPTSPFVRMSYWDGYISSLCFIDDERHILVGSGDGTFSICDYVLNQCVSCMRVSGDILTCDYVFIRQTNRKRAQARITQLSKISMELNHFLENDPVLNAVIANASPATATAATATTATATATATATDPLPSSSSSPKALTSPPFTSLSSSMPTPSPILVPSSITTSSTTIATAKSNSTPTSPRVKQTRMRFETIHRIASKITPKLASHDKDTSEHPASTKEGSPRAP</sequence>